<comment type="subcellular location">
    <subcellularLocation>
        <location evidence="1">Membrane</location>
        <topology evidence="1">Multi-pass membrane protein</topology>
    </subcellularLocation>
</comment>
<dbReference type="Pfam" id="PF04932">
    <property type="entry name" value="Wzy_C"/>
    <property type="match status" value="1"/>
</dbReference>
<organism evidence="7 8">
    <name type="scientific">Candidatus Woesebacteria bacterium RIFCSPHIGHO2_12_FULL_42_9</name>
    <dbReference type="NCBI Taxonomy" id="1802511"/>
    <lineage>
        <taxon>Bacteria</taxon>
        <taxon>Candidatus Woeseibacteriota</taxon>
    </lineage>
</organism>
<evidence type="ECO:0000256" key="5">
    <source>
        <dbReference type="SAM" id="Phobius"/>
    </source>
</evidence>
<comment type="caution">
    <text evidence="7">The sequence shown here is derived from an EMBL/GenBank/DDBJ whole genome shotgun (WGS) entry which is preliminary data.</text>
</comment>
<keyword evidence="2 5" id="KW-0812">Transmembrane</keyword>
<evidence type="ECO:0000313" key="7">
    <source>
        <dbReference type="EMBL" id="OGM54973.1"/>
    </source>
</evidence>
<dbReference type="GO" id="GO:0016020">
    <property type="term" value="C:membrane"/>
    <property type="evidence" value="ECO:0007669"/>
    <property type="project" value="UniProtKB-SubCell"/>
</dbReference>
<protein>
    <recommendedName>
        <fullName evidence="6">O-antigen ligase-related domain-containing protein</fullName>
    </recommendedName>
</protein>
<evidence type="ECO:0000256" key="3">
    <source>
        <dbReference type="ARBA" id="ARBA00022989"/>
    </source>
</evidence>
<feature type="transmembrane region" description="Helical" evidence="5">
    <location>
        <begin position="60"/>
        <end position="82"/>
    </location>
</feature>
<proteinExistence type="predicted"/>
<keyword evidence="3 5" id="KW-1133">Transmembrane helix</keyword>
<keyword evidence="4 5" id="KW-0472">Membrane</keyword>
<evidence type="ECO:0000256" key="1">
    <source>
        <dbReference type="ARBA" id="ARBA00004141"/>
    </source>
</evidence>
<dbReference type="InterPro" id="IPR051533">
    <property type="entry name" value="WaaL-like"/>
</dbReference>
<sequence length="436" mass="49582">MKGKSAIWWLRKKKSKMFKLGKIIAAQQIIFASLIFLIPTQLGYHIWLESSYLQGVRVDYFAPTLNLTDVLVFSLIALFILENRLNKSSFLGKINRPFVYILLGFAVTNILLASSRDLALIKWIKVIELALFAIYIRNKKNINLQKVLFRPLLLSGILFSAVGIAQFISQSSLGGLLYFLGERAFNAQTPGIALANYFGYYLLRPYSTFSHPNSFAAFLGFLLILANFFRAKTKLDITLKWSSFVLGIAALLLTLSQWVFVSLLVVFLGVYLAKRKKLDFEPLAKWIFVFSVVVSLFFSIFSEYLLKNKYVFDESFSERLYLAKRAGEIVKTSPVFGVGLNNFILNLPKEGEPEFSWRLQPVHNIFLLTFVEAGILGVLLLSLVIFLSLKKTDSSFFWVLTFILISGLADHYWLTLQQNQLILGLVLGLSPKNIRL</sequence>
<feature type="transmembrane region" description="Helical" evidence="5">
    <location>
        <begin position="209"/>
        <end position="229"/>
    </location>
</feature>
<dbReference type="PANTHER" id="PTHR37422:SF13">
    <property type="entry name" value="LIPOPOLYSACCHARIDE BIOSYNTHESIS PROTEIN PA4999-RELATED"/>
    <property type="match status" value="1"/>
</dbReference>
<evidence type="ECO:0000256" key="4">
    <source>
        <dbReference type="ARBA" id="ARBA00023136"/>
    </source>
</evidence>
<feature type="transmembrane region" description="Helical" evidence="5">
    <location>
        <begin position="396"/>
        <end position="414"/>
    </location>
</feature>
<evidence type="ECO:0000313" key="8">
    <source>
        <dbReference type="Proteomes" id="UP000177794"/>
    </source>
</evidence>
<dbReference type="PANTHER" id="PTHR37422">
    <property type="entry name" value="TEICHURONIC ACID BIOSYNTHESIS PROTEIN TUAE"/>
    <property type="match status" value="1"/>
</dbReference>
<dbReference type="AlphaFoldDB" id="A0A1F8AT86"/>
<dbReference type="InterPro" id="IPR007016">
    <property type="entry name" value="O-antigen_ligase-rel_domated"/>
</dbReference>
<dbReference type="EMBL" id="MGGX01000029">
    <property type="protein sequence ID" value="OGM54973.1"/>
    <property type="molecule type" value="Genomic_DNA"/>
</dbReference>
<evidence type="ECO:0000259" key="6">
    <source>
        <dbReference type="Pfam" id="PF04932"/>
    </source>
</evidence>
<dbReference type="STRING" id="1802511.A3E15_00495"/>
<gene>
    <name evidence="7" type="ORF">A3E15_00495</name>
</gene>
<feature type="transmembrane region" description="Helical" evidence="5">
    <location>
        <begin position="20"/>
        <end position="40"/>
    </location>
</feature>
<feature type="transmembrane region" description="Helical" evidence="5">
    <location>
        <begin position="241"/>
        <end position="271"/>
    </location>
</feature>
<reference evidence="7 8" key="1">
    <citation type="journal article" date="2016" name="Nat. Commun.">
        <title>Thousands of microbial genomes shed light on interconnected biogeochemical processes in an aquifer system.</title>
        <authorList>
            <person name="Anantharaman K."/>
            <person name="Brown C.T."/>
            <person name="Hug L.A."/>
            <person name="Sharon I."/>
            <person name="Castelle C.J."/>
            <person name="Probst A.J."/>
            <person name="Thomas B.C."/>
            <person name="Singh A."/>
            <person name="Wilkins M.J."/>
            <person name="Karaoz U."/>
            <person name="Brodie E.L."/>
            <person name="Williams K.H."/>
            <person name="Hubbard S.S."/>
            <person name="Banfield J.F."/>
        </authorList>
    </citation>
    <scope>NUCLEOTIDE SEQUENCE [LARGE SCALE GENOMIC DNA]</scope>
</reference>
<feature type="domain" description="O-antigen ligase-related" evidence="6">
    <location>
        <begin position="243"/>
        <end position="381"/>
    </location>
</feature>
<evidence type="ECO:0000256" key="2">
    <source>
        <dbReference type="ARBA" id="ARBA00022692"/>
    </source>
</evidence>
<feature type="transmembrane region" description="Helical" evidence="5">
    <location>
        <begin position="283"/>
        <end position="306"/>
    </location>
</feature>
<feature type="transmembrane region" description="Helical" evidence="5">
    <location>
        <begin position="148"/>
        <end position="168"/>
    </location>
</feature>
<name>A0A1F8AT86_9BACT</name>
<feature type="transmembrane region" description="Helical" evidence="5">
    <location>
        <begin position="365"/>
        <end position="389"/>
    </location>
</feature>
<accession>A0A1F8AT86</accession>
<feature type="transmembrane region" description="Helical" evidence="5">
    <location>
        <begin position="118"/>
        <end position="136"/>
    </location>
</feature>
<dbReference type="Proteomes" id="UP000177794">
    <property type="component" value="Unassembled WGS sequence"/>
</dbReference>
<feature type="transmembrane region" description="Helical" evidence="5">
    <location>
        <begin position="94"/>
        <end position="112"/>
    </location>
</feature>